<evidence type="ECO:0000313" key="3">
    <source>
        <dbReference type="Proteomes" id="UP000177798"/>
    </source>
</evidence>
<organism evidence="2 3">
    <name type="scientific">Sclerotinia sclerotiorum (strain ATCC 18683 / 1980 / Ss-1)</name>
    <name type="common">White mold</name>
    <name type="synonym">Whetzelinia sclerotiorum</name>
    <dbReference type="NCBI Taxonomy" id="665079"/>
    <lineage>
        <taxon>Eukaryota</taxon>
        <taxon>Fungi</taxon>
        <taxon>Dikarya</taxon>
        <taxon>Ascomycota</taxon>
        <taxon>Pezizomycotina</taxon>
        <taxon>Leotiomycetes</taxon>
        <taxon>Helotiales</taxon>
        <taxon>Sclerotiniaceae</taxon>
        <taxon>Sclerotinia</taxon>
    </lineage>
</organism>
<dbReference type="EMBL" id="CP017826">
    <property type="protein sequence ID" value="APA14581.1"/>
    <property type="molecule type" value="Genomic_DNA"/>
</dbReference>
<sequence length="69" mass="7979">MPRPVSQLNTTFDTRATCRENEENKRTKNDNEHREAANDTVLLTLSAETARSKSALKYIREDVVEIPRF</sequence>
<protein>
    <submittedName>
        <fullName evidence="2">Uncharacterized protein</fullName>
    </submittedName>
</protein>
<gene>
    <name evidence="2" type="ORF">sscle_13g093510</name>
</gene>
<dbReference type="VEuPathDB" id="FungiDB:sscle_13g093510"/>
<dbReference type="Proteomes" id="UP000177798">
    <property type="component" value="Chromosome 13"/>
</dbReference>
<dbReference type="RefSeq" id="XP_001592297.1">
    <property type="nucleotide sequence ID" value="XM_001592247.1"/>
</dbReference>
<accession>A0A1D9QI65</accession>
<reference evidence="3" key="1">
    <citation type="journal article" date="2017" name="Genome Biol. Evol.">
        <title>The complete genome sequence of the phytopathogenic fungus Sclerotinia sclerotiorum reveals insights into the genome architecture of broad host range pathogens.</title>
        <authorList>
            <person name="Derbyshire M."/>
            <person name="Denton-Giles M."/>
            <person name="Hegedus D."/>
            <person name="Seifbarghy S."/>
            <person name="Rollins J."/>
            <person name="van Kan J."/>
            <person name="Seidl M.F."/>
            <person name="Faino L."/>
            <person name="Mbengue M."/>
            <person name="Navaud O."/>
            <person name="Raffaele S."/>
            <person name="Hammond-Kosack K."/>
            <person name="Heard S."/>
            <person name="Oliver R."/>
        </authorList>
    </citation>
    <scope>NUCLEOTIDE SEQUENCE [LARGE SCALE GENOMIC DNA]</scope>
    <source>
        <strain evidence="3">ATCC 18683 / 1980 / Ss-1</strain>
    </source>
</reference>
<proteinExistence type="predicted"/>
<feature type="region of interest" description="Disordered" evidence="1">
    <location>
        <begin position="1"/>
        <end position="37"/>
    </location>
</feature>
<feature type="compositionally biased region" description="Polar residues" evidence="1">
    <location>
        <begin position="1"/>
        <end position="14"/>
    </location>
</feature>
<name>A0A1D9QI65_SCLS1</name>
<feature type="compositionally biased region" description="Basic and acidic residues" evidence="1">
    <location>
        <begin position="16"/>
        <end position="37"/>
    </location>
</feature>
<dbReference type="AlphaFoldDB" id="A0A1D9QI65"/>
<evidence type="ECO:0000256" key="1">
    <source>
        <dbReference type="SAM" id="MobiDB-lite"/>
    </source>
</evidence>
<dbReference type="KEGG" id="ssl:SS1G_06537"/>
<evidence type="ECO:0000313" key="2">
    <source>
        <dbReference type="EMBL" id="APA14581.1"/>
    </source>
</evidence>